<feature type="compositionally biased region" description="Basic residues" evidence="1">
    <location>
        <begin position="10"/>
        <end position="20"/>
    </location>
</feature>
<proteinExistence type="predicted"/>
<reference evidence="2 3" key="1">
    <citation type="submission" date="2023-02" db="EMBL/GenBank/DDBJ databases">
        <title>LHISI_Scaffold_Assembly.</title>
        <authorList>
            <person name="Stuart O.P."/>
            <person name="Cleave R."/>
            <person name="Magrath M.J.L."/>
            <person name="Mikheyev A.S."/>
        </authorList>
    </citation>
    <scope>NUCLEOTIDE SEQUENCE [LARGE SCALE GENOMIC DNA]</scope>
    <source>
        <strain evidence="2">Daus_M_001</strain>
        <tissue evidence="2">Leg muscle</tissue>
    </source>
</reference>
<comment type="caution">
    <text evidence="2">The sequence shown here is derived from an EMBL/GenBank/DDBJ whole genome shotgun (WGS) entry which is preliminary data.</text>
</comment>
<dbReference type="Proteomes" id="UP001159363">
    <property type="component" value="Chromosome 8"/>
</dbReference>
<evidence type="ECO:0000313" key="2">
    <source>
        <dbReference type="EMBL" id="KAJ8876273.1"/>
    </source>
</evidence>
<evidence type="ECO:0000256" key="1">
    <source>
        <dbReference type="SAM" id="MobiDB-lite"/>
    </source>
</evidence>
<protein>
    <submittedName>
        <fullName evidence="2">Uncharacterized protein</fullName>
    </submittedName>
</protein>
<keyword evidence="3" id="KW-1185">Reference proteome</keyword>
<evidence type="ECO:0000313" key="3">
    <source>
        <dbReference type="Proteomes" id="UP001159363"/>
    </source>
</evidence>
<organism evidence="2 3">
    <name type="scientific">Dryococelus australis</name>
    <dbReference type="NCBI Taxonomy" id="614101"/>
    <lineage>
        <taxon>Eukaryota</taxon>
        <taxon>Metazoa</taxon>
        <taxon>Ecdysozoa</taxon>
        <taxon>Arthropoda</taxon>
        <taxon>Hexapoda</taxon>
        <taxon>Insecta</taxon>
        <taxon>Pterygota</taxon>
        <taxon>Neoptera</taxon>
        <taxon>Polyneoptera</taxon>
        <taxon>Phasmatodea</taxon>
        <taxon>Verophasmatodea</taxon>
        <taxon>Anareolatae</taxon>
        <taxon>Phasmatidae</taxon>
        <taxon>Eurycanthinae</taxon>
        <taxon>Dryococelus</taxon>
    </lineage>
</organism>
<dbReference type="PANTHER" id="PTHR10773:SF19">
    <property type="match status" value="1"/>
</dbReference>
<sequence>MNAEENSNWPKRKKKKERKEHIVKKLKVAGKEHINRGGKYVDPRTAGPDCRRRKLRPLSEFNDLGCKNEQDSYLSGLISVGHSARPRPRKPAFVYKVRINGIDRPVCRQDFVSLHGITKGRSLLTSGKSPKDQRGKHYNRPMRYPTAIHDIIVHHIQSFHARSSHYSSRDNPDRKYLPKSLTI</sequence>
<name>A0ABQ9GW79_9NEOP</name>
<dbReference type="PANTHER" id="PTHR10773">
    <property type="entry name" value="DNA-DIRECTED RNA POLYMERASES I, II, AND III SUBUNIT RPABC2"/>
    <property type="match status" value="1"/>
</dbReference>
<feature type="compositionally biased region" description="Basic and acidic residues" evidence="1">
    <location>
        <begin position="167"/>
        <end position="176"/>
    </location>
</feature>
<dbReference type="EMBL" id="JARBHB010000009">
    <property type="protein sequence ID" value="KAJ8876273.1"/>
    <property type="molecule type" value="Genomic_DNA"/>
</dbReference>
<accession>A0ABQ9GW79</accession>
<feature type="region of interest" description="Disordered" evidence="1">
    <location>
        <begin position="162"/>
        <end position="183"/>
    </location>
</feature>
<feature type="region of interest" description="Disordered" evidence="1">
    <location>
        <begin position="1"/>
        <end position="20"/>
    </location>
</feature>
<gene>
    <name evidence="2" type="ORF">PR048_024183</name>
</gene>